<dbReference type="AlphaFoldDB" id="A0A445KY79"/>
<proteinExistence type="predicted"/>
<accession>A0A445KY79</accession>
<evidence type="ECO:0000313" key="3">
    <source>
        <dbReference type="Proteomes" id="UP000289340"/>
    </source>
</evidence>
<name>A0A445KY79_GLYSO</name>
<keyword evidence="3" id="KW-1185">Reference proteome</keyword>
<feature type="transmembrane region" description="Helical" evidence="1">
    <location>
        <begin position="6"/>
        <end position="28"/>
    </location>
</feature>
<keyword evidence="1" id="KW-0472">Membrane</keyword>
<protein>
    <submittedName>
        <fullName evidence="2">Uncharacterized protein</fullName>
    </submittedName>
</protein>
<organism evidence="2 3">
    <name type="scientific">Glycine soja</name>
    <name type="common">Wild soybean</name>
    <dbReference type="NCBI Taxonomy" id="3848"/>
    <lineage>
        <taxon>Eukaryota</taxon>
        <taxon>Viridiplantae</taxon>
        <taxon>Streptophyta</taxon>
        <taxon>Embryophyta</taxon>
        <taxon>Tracheophyta</taxon>
        <taxon>Spermatophyta</taxon>
        <taxon>Magnoliopsida</taxon>
        <taxon>eudicotyledons</taxon>
        <taxon>Gunneridae</taxon>
        <taxon>Pentapetalae</taxon>
        <taxon>rosids</taxon>
        <taxon>fabids</taxon>
        <taxon>Fabales</taxon>
        <taxon>Fabaceae</taxon>
        <taxon>Papilionoideae</taxon>
        <taxon>50 kb inversion clade</taxon>
        <taxon>NPAAA clade</taxon>
        <taxon>indigoferoid/millettioid clade</taxon>
        <taxon>Phaseoleae</taxon>
        <taxon>Glycine</taxon>
        <taxon>Glycine subgen. Soja</taxon>
    </lineage>
</organism>
<reference evidence="2 3" key="1">
    <citation type="submission" date="2018-09" db="EMBL/GenBank/DDBJ databases">
        <title>A high-quality reference genome of wild soybean provides a powerful tool to mine soybean genomes.</title>
        <authorList>
            <person name="Xie M."/>
            <person name="Chung C.Y.L."/>
            <person name="Li M.-W."/>
            <person name="Wong F.-L."/>
            <person name="Chan T.-F."/>
            <person name="Lam H.-M."/>
        </authorList>
    </citation>
    <scope>NUCLEOTIDE SEQUENCE [LARGE SCALE GENOMIC DNA]</scope>
    <source>
        <strain evidence="3">cv. W05</strain>
        <tissue evidence="2">Hypocotyl of etiolated seedlings</tissue>
    </source>
</reference>
<evidence type="ECO:0000313" key="2">
    <source>
        <dbReference type="EMBL" id="RZC15676.1"/>
    </source>
</evidence>
<dbReference type="Proteomes" id="UP000289340">
    <property type="component" value="Chromosome 4"/>
</dbReference>
<keyword evidence="1" id="KW-1133">Transmembrane helix</keyword>
<gene>
    <name evidence="2" type="ORF">D0Y65_009151</name>
</gene>
<keyword evidence="1" id="KW-0812">Transmembrane</keyword>
<sequence>MFIQAMYYSLFGILFGVINPTTTAYFCIDRYLLRRWEQCGRIKDCSCCWTWYASLLLVCCM</sequence>
<comment type="caution">
    <text evidence="2">The sequence shown here is derived from an EMBL/GenBank/DDBJ whole genome shotgun (WGS) entry which is preliminary data.</text>
</comment>
<evidence type="ECO:0000256" key="1">
    <source>
        <dbReference type="SAM" id="Phobius"/>
    </source>
</evidence>
<dbReference type="EMBL" id="QZWG01000004">
    <property type="protein sequence ID" value="RZC15676.1"/>
    <property type="molecule type" value="Genomic_DNA"/>
</dbReference>